<protein>
    <submittedName>
        <fullName evidence="7">FAD-dependent monooxygenase</fullName>
    </submittedName>
</protein>
<dbReference type="Proteomes" id="UP000598360">
    <property type="component" value="Unassembled WGS sequence"/>
</dbReference>
<dbReference type="EMBL" id="JADEYC010000034">
    <property type="protein sequence ID" value="MBE9376190.1"/>
    <property type="molecule type" value="Genomic_DNA"/>
</dbReference>
<keyword evidence="5 7" id="KW-0503">Monooxygenase</keyword>
<dbReference type="PANTHER" id="PTHR13789:SF318">
    <property type="entry name" value="GERANYLGERANYL DIPHOSPHATE REDUCTASE"/>
    <property type="match status" value="1"/>
</dbReference>
<keyword evidence="2" id="KW-0285">Flavoprotein</keyword>
<evidence type="ECO:0000256" key="5">
    <source>
        <dbReference type="ARBA" id="ARBA00023033"/>
    </source>
</evidence>
<name>A0A929G116_9PSEU</name>
<dbReference type="AlphaFoldDB" id="A0A929G116"/>
<keyword evidence="8" id="KW-1185">Reference proteome</keyword>
<evidence type="ECO:0000313" key="8">
    <source>
        <dbReference type="Proteomes" id="UP000598360"/>
    </source>
</evidence>
<evidence type="ECO:0000256" key="4">
    <source>
        <dbReference type="ARBA" id="ARBA00023002"/>
    </source>
</evidence>
<comment type="cofactor">
    <cofactor evidence="1">
        <name>FAD</name>
        <dbReference type="ChEBI" id="CHEBI:57692"/>
    </cofactor>
</comment>
<dbReference type="Gene3D" id="3.50.50.60">
    <property type="entry name" value="FAD/NAD(P)-binding domain"/>
    <property type="match status" value="1"/>
</dbReference>
<evidence type="ECO:0000256" key="2">
    <source>
        <dbReference type="ARBA" id="ARBA00022630"/>
    </source>
</evidence>
<dbReference type="GO" id="GO:0004497">
    <property type="term" value="F:monooxygenase activity"/>
    <property type="evidence" value="ECO:0007669"/>
    <property type="project" value="UniProtKB-KW"/>
</dbReference>
<comment type="caution">
    <text evidence="7">The sequence shown here is derived from an EMBL/GenBank/DDBJ whole genome shotgun (WGS) entry which is preliminary data.</text>
</comment>
<feature type="domain" description="FAD-binding" evidence="6">
    <location>
        <begin position="7"/>
        <end position="347"/>
    </location>
</feature>
<gene>
    <name evidence="7" type="ORF">IQ251_17205</name>
</gene>
<dbReference type="GO" id="GO:0071949">
    <property type="term" value="F:FAD binding"/>
    <property type="evidence" value="ECO:0007669"/>
    <property type="project" value="InterPro"/>
</dbReference>
<dbReference type="RefSeq" id="WP_193929631.1">
    <property type="nucleotide sequence ID" value="NZ_JADEYC010000034.1"/>
</dbReference>
<dbReference type="InterPro" id="IPR036188">
    <property type="entry name" value="FAD/NAD-bd_sf"/>
</dbReference>
<keyword evidence="3" id="KW-0274">FAD</keyword>
<dbReference type="PANTHER" id="PTHR13789">
    <property type="entry name" value="MONOOXYGENASE"/>
    <property type="match status" value="1"/>
</dbReference>
<dbReference type="InterPro" id="IPR002938">
    <property type="entry name" value="FAD-bd"/>
</dbReference>
<evidence type="ECO:0000256" key="1">
    <source>
        <dbReference type="ARBA" id="ARBA00001974"/>
    </source>
</evidence>
<dbReference type="PRINTS" id="PR00420">
    <property type="entry name" value="RNGMNOXGNASE"/>
</dbReference>
<evidence type="ECO:0000313" key="7">
    <source>
        <dbReference type="EMBL" id="MBE9376190.1"/>
    </source>
</evidence>
<dbReference type="SUPFAM" id="SSF51905">
    <property type="entry name" value="FAD/NAD(P)-binding domain"/>
    <property type="match status" value="1"/>
</dbReference>
<dbReference type="InterPro" id="IPR050493">
    <property type="entry name" value="FAD-dep_Monooxygenase_BioMet"/>
</dbReference>
<proteinExistence type="predicted"/>
<organism evidence="7 8">
    <name type="scientific">Saccharopolyspora montiporae</name>
    <dbReference type="NCBI Taxonomy" id="2781240"/>
    <lineage>
        <taxon>Bacteria</taxon>
        <taxon>Bacillati</taxon>
        <taxon>Actinomycetota</taxon>
        <taxon>Actinomycetes</taxon>
        <taxon>Pseudonocardiales</taxon>
        <taxon>Pseudonocardiaceae</taxon>
        <taxon>Saccharopolyspora</taxon>
    </lineage>
</organism>
<reference evidence="7" key="1">
    <citation type="submission" date="2020-10" db="EMBL/GenBank/DDBJ databases">
        <title>Diversity and distribution of actinomycetes associated with coral in the coast of Hainan.</title>
        <authorList>
            <person name="Li F."/>
        </authorList>
    </citation>
    <scope>NUCLEOTIDE SEQUENCE</scope>
    <source>
        <strain evidence="7">HNM0983</strain>
    </source>
</reference>
<dbReference type="SUPFAM" id="SSF54373">
    <property type="entry name" value="FAD-linked reductases, C-terminal domain"/>
    <property type="match status" value="1"/>
</dbReference>
<accession>A0A929G116</accession>
<keyword evidence="4" id="KW-0560">Oxidoreductase</keyword>
<evidence type="ECO:0000259" key="6">
    <source>
        <dbReference type="Pfam" id="PF01494"/>
    </source>
</evidence>
<evidence type="ECO:0000256" key="3">
    <source>
        <dbReference type="ARBA" id="ARBA00022827"/>
    </source>
</evidence>
<dbReference type="Pfam" id="PF01494">
    <property type="entry name" value="FAD_binding_3"/>
    <property type="match status" value="1"/>
</dbReference>
<sequence length="390" mass="42262">MAHAPPQVAIIGGGIGGLTLALALQQHGIDAHIHERTPHLREVGAAVALSANGTRVLHRLGLADQLAAHSATPTELIYRHGHSGHRVHALTAGEDYRHRFGAPYYGIHRADLQRLLAEACAEHTVHLDRRLVDIAPDGHGHRLAFADGTETRADIVVGADGVRSTVRDFITGTDPAVYSGTSGFRGLVARDEAPGLPDPDAIQFWMGPGAHVLHYPIGDGSVINFLAVVDEPARWDDDTWVRRADPADLAAPFTDWHPGLRDLIAASDLHQRWALFGQQPLNRWHRDGLVLLGDAAHAMLPHHGQGANQTIEDAATLAACLTGDHDRDQALTRYTRLRRARTRAVQRSSWVASGLLHLPDGPAARDRDRDLTGIATTLDWIHGHDTATAL</sequence>